<comment type="caution">
    <text evidence="2">The sequence shown here is derived from an EMBL/GenBank/DDBJ whole genome shotgun (WGS) entry which is preliminary data.</text>
</comment>
<dbReference type="InterPro" id="IPR011044">
    <property type="entry name" value="Quino_amine_DH_bsu"/>
</dbReference>
<evidence type="ECO:0000256" key="1">
    <source>
        <dbReference type="SAM" id="MobiDB-lite"/>
    </source>
</evidence>
<gene>
    <name evidence="2" type="ORF">PoB_002445100</name>
</gene>
<feature type="compositionally biased region" description="Basic and acidic residues" evidence="1">
    <location>
        <begin position="104"/>
        <end position="114"/>
    </location>
</feature>
<sequence length="550" mass="60453">MSESSTQSKEDYLDWICEKFCASSRAYVIAVKEALRFPTKENAHIFERAINVLSQDFPDPTSIDEQTKEKEVSDGNEMNSLKDRIAQVEKLLEESQNKSSTLEQELKSVKEEAQNKSSTLEQELKSVKEEAQNNRSFFESQLNSEITKNVHHLDAKIGSLKNNVATLASETKDSIKELTAISNENSAHIKGRQKLQIRSKERTQAAAAAATAAAAGTPPPTAPTASALSRPFKDVRQRTNFTAKVPTDQDEPKMRDVQLLAGGRLVLADGANGCIKLFGTQGQHLYTLKCRGRPFRLALLDSSGASECHTLVVTLPDCTVIDIIEAKGDRMKIKRTIETPRRYDAVATVSKSTRAVGDWDASIIDLIDFHGRVLRQICSSVQSRYMDVTEDGGLICSTWGNKIARVQVDSGTVLFINSVPQTKDPRGVVNLSDGSILVADGSNKTLHLVSSQGIWIKKVWSAPRDTDQDDKLWGVSVDRKCRQIASRFDTMIETSKKNCADTDKEYNIDKFNSNDCNNYENGVDDNGDAGGGGGDGGGDDDDNDDDDDDC</sequence>
<dbReference type="AlphaFoldDB" id="A0AAV3ZTV3"/>
<dbReference type="Gene3D" id="2.120.10.30">
    <property type="entry name" value="TolB, C-terminal domain"/>
    <property type="match status" value="1"/>
</dbReference>
<reference evidence="2 3" key="1">
    <citation type="journal article" date="2021" name="Elife">
        <title>Chloroplast acquisition without the gene transfer in kleptoplastic sea slugs, Plakobranchus ocellatus.</title>
        <authorList>
            <person name="Maeda T."/>
            <person name="Takahashi S."/>
            <person name="Yoshida T."/>
            <person name="Shimamura S."/>
            <person name="Takaki Y."/>
            <person name="Nagai Y."/>
            <person name="Toyoda A."/>
            <person name="Suzuki Y."/>
            <person name="Arimoto A."/>
            <person name="Ishii H."/>
            <person name="Satoh N."/>
            <person name="Nishiyama T."/>
            <person name="Hasebe M."/>
            <person name="Maruyama T."/>
            <person name="Minagawa J."/>
            <person name="Obokata J."/>
            <person name="Shigenobu S."/>
        </authorList>
    </citation>
    <scope>NUCLEOTIDE SEQUENCE [LARGE SCALE GENOMIC DNA]</scope>
</reference>
<proteinExistence type="predicted"/>
<feature type="region of interest" description="Disordered" evidence="1">
    <location>
        <begin position="56"/>
        <end position="80"/>
    </location>
</feature>
<feature type="region of interest" description="Disordered" evidence="1">
    <location>
        <begin position="189"/>
        <end position="233"/>
    </location>
</feature>
<dbReference type="GO" id="GO:0000209">
    <property type="term" value="P:protein polyubiquitination"/>
    <property type="evidence" value="ECO:0007669"/>
    <property type="project" value="TreeGrafter"/>
</dbReference>
<dbReference type="GO" id="GO:0061630">
    <property type="term" value="F:ubiquitin protein ligase activity"/>
    <property type="evidence" value="ECO:0007669"/>
    <property type="project" value="TreeGrafter"/>
</dbReference>
<evidence type="ECO:0000313" key="2">
    <source>
        <dbReference type="EMBL" id="GFN97945.1"/>
    </source>
</evidence>
<feature type="compositionally biased region" description="Acidic residues" evidence="1">
    <location>
        <begin position="537"/>
        <end position="550"/>
    </location>
</feature>
<organism evidence="2 3">
    <name type="scientific">Plakobranchus ocellatus</name>
    <dbReference type="NCBI Taxonomy" id="259542"/>
    <lineage>
        <taxon>Eukaryota</taxon>
        <taxon>Metazoa</taxon>
        <taxon>Spiralia</taxon>
        <taxon>Lophotrochozoa</taxon>
        <taxon>Mollusca</taxon>
        <taxon>Gastropoda</taxon>
        <taxon>Heterobranchia</taxon>
        <taxon>Euthyneura</taxon>
        <taxon>Panpulmonata</taxon>
        <taxon>Sacoglossa</taxon>
        <taxon>Placobranchoidea</taxon>
        <taxon>Plakobranchidae</taxon>
        <taxon>Plakobranchus</taxon>
    </lineage>
</organism>
<dbReference type="InterPro" id="IPR011042">
    <property type="entry name" value="6-blade_b-propeller_TolB-like"/>
</dbReference>
<feature type="region of interest" description="Disordered" evidence="1">
    <location>
        <begin position="515"/>
        <end position="550"/>
    </location>
</feature>
<keyword evidence="3" id="KW-1185">Reference proteome</keyword>
<dbReference type="EMBL" id="BLXT01002827">
    <property type="protein sequence ID" value="GFN97945.1"/>
    <property type="molecule type" value="Genomic_DNA"/>
</dbReference>
<feature type="region of interest" description="Disordered" evidence="1">
    <location>
        <begin position="94"/>
        <end position="128"/>
    </location>
</feature>
<dbReference type="PANTHER" id="PTHR24104:SF50">
    <property type="entry name" value="SMP-30_GLUCONOLACTONASE_LRE-LIKE REGION DOMAIN-CONTAINING PROTEIN"/>
    <property type="match status" value="1"/>
</dbReference>
<protein>
    <submittedName>
        <fullName evidence="2">Uncharacterized protein</fullName>
    </submittedName>
</protein>
<dbReference type="SUPFAM" id="SSF50969">
    <property type="entry name" value="YVTN repeat-like/Quinoprotein amine dehydrogenase"/>
    <property type="match status" value="1"/>
</dbReference>
<dbReference type="Proteomes" id="UP000735302">
    <property type="component" value="Unassembled WGS sequence"/>
</dbReference>
<dbReference type="PANTHER" id="PTHR24104">
    <property type="entry name" value="E3 UBIQUITIN-PROTEIN LIGASE NHLRC1-RELATED"/>
    <property type="match status" value="1"/>
</dbReference>
<feature type="compositionally biased region" description="Low complexity" evidence="1">
    <location>
        <begin position="205"/>
        <end position="216"/>
    </location>
</feature>
<name>A0AAV3ZTV3_9GAST</name>
<dbReference type="InterPro" id="IPR050952">
    <property type="entry name" value="TRIM-NHL_E3_ligases"/>
</dbReference>
<dbReference type="GO" id="GO:0043161">
    <property type="term" value="P:proteasome-mediated ubiquitin-dependent protein catabolic process"/>
    <property type="evidence" value="ECO:0007669"/>
    <property type="project" value="TreeGrafter"/>
</dbReference>
<evidence type="ECO:0000313" key="3">
    <source>
        <dbReference type="Proteomes" id="UP000735302"/>
    </source>
</evidence>
<accession>A0AAV3ZTV3</accession>